<dbReference type="STRING" id="441119.SAMN04488047_11385"/>
<dbReference type="RefSeq" id="WP_245759282.1">
    <property type="nucleotide sequence ID" value="NZ_FOXA01000013.1"/>
</dbReference>
<dbReference type="Pfam" id="PF00072">
    <property type="entry name" value="Response_reg"/>
    <property type="match status" value="1"/>
</dbReference>
<dbReference type="SUPFAM" id="SSF52172">
    <property type="entry name" value="CheY-like"/>
    <property type="match status" value="1"/>
</dbReference>
<dbReference type="SMART" id="SM00448">
    <property type="entry name" value="REC"/>
    <property type="match status" value="1"/>
</dbReference>
<dbReference type="InterPro" id="IPR001789">
    <property type="entry name" value="Sig_transdc_resp-reg_receiver"/>
</dbReference>
<proteinExistence type="predicted"/>
<evidence type="ECO:0000256" key="2">
    <source>
        <dbReference type="PROSITE-ProRule" id="PRU00169"/>
    </source>
</evidence>
<keyword evidence="5" id="KW-1185">Reference proteome</keyword>
<dbReference type="PANTHER" id="PTHR44591:SF3">
    <property type="entry name" value="RESPONSE REGULATORY DOMAIN-CONTAINING PROTEIN"/>
    <property type="match status" value="1"/>
</dbReference>
<protein>
    <submittedName>
        <fullName evidence="4">Response regulator receiver domain-containing protein</fullName>
    </submittedName>
</protein>
<evidence type="ECO:0000313" key="5">
    <source>
        <dbReference type="Proteomes" id="UP000199356"/>
    </source>
</evidence>
<feature type="domain" description="Response regulatory" evidence="3">
    <location>
        <begin position="27"/>
        <end position="140"/>
    </location>
</feature>
<dbReference type="PROSITE" id="PS50110">
    <property type="entry name" value="RESPONSE_REGULATORY"/>
    <property type="match status" value="1"/>
</dbReference>
<dbReference type="GO" id="GO:0000160">
    <property type="term" value="P:phosphorelay signal transduction system"/>
    <property type="evidence" value="ECO:0007669"/>
    <property type="project" value="InterPro"/>
</dbReference>
<dbReference type="Proteomes" id="UP000199356">
    <property type="component" value="Unassembled WGS sequence"/>
</dbReference>
<sequence>MEDTMTQPLPDFVSVRPSPERPLFGQTVLVVEDSRYAGEALRLMCLKSGARVRRAASLGAAQRHLATYRPSVAVVDLGLPDGSGALLLRDLHAARPRVHALLATSGDPERRDVALAAGADTFLEKPFGSLAAFQQAVLSHLPPEARPNAPRPAPQAEVRPDADALHDDLSHAANLLSVRDTRMTGYTAAFLAGLGRSARDPVLTEAARRLADSDGDEGRRTALAALVRDRLSRRDIASAGG</sequence>
<organism evidence="4 5">
    <name type="scientific">Tranquillimonas alkanivorans</name>
    <dbReference type="NCBI Taxonomy" id="441119"/>
    <lineage>
        <taxon>Bacteria</taxon>
        <taxon>Pseudomonadati</taxon>
        <taxon>Pseudomonadota</taxon>
        <taxon>Alphaproteobacteria</taxon>
        <taxon>Rhodobacterales</taxon>
        <taxon>Roseobacteraceae</taxon>
        <taxon>Tranquillimonas</taxon>
    </lineage>
</organism>
<name>A0A1I5TEK7_9RHOB</name>
<evidence type="ECO:0000256" key="1">
    <source>
        <dbReference type="ARBA" id="ARBA00022553"/>
    </source>
</evidence>
<accession>A0A1I5TEK7</accession>
<evidence type="ECO:0000259" key="3">
    <source>
        <dbReference type="PROSITE" id="PS50110"/>
    </source>
</evidence>
<dbReference type="InterPro" id="IPR050595">
    <property type="entry name" value="Bact_response_regulator"/>
</dbReference>
<evidence type="ECO:0000313" key="4">
    <source>
        <dbReference type="EMBL" id="SFP81495.1"/>
    </source>
</evidence>
<dbReference type="PANTHER" id="PTHR44591">
    <property type="entry name" value="STRESS RESPONSE REGULATOR PROTEIN 1"/>
    <property type="match status" value="1"/>
</dbReference>
<keyword evidence="1 2" id="KW-0597">Phosphoprotein</keyword>
<dbReference type="AlphaFoldDB" id="A0A1I5TEK7"/>
<dbReference type="EMBL" id="FOXA01000013">
    <property type="protein sequence ID" value="SFP81495.1"/>
    <property type="molecule type" value="Genomic_DNA"/>
</dbReference>
<dbReference type="CDD" id="cd00156">
    <property type="entry name" value="REC"/>
    <property type="match status" value="1"/>
</dbReference>
<reference evidence="4 5" key="1">
    <citation type="submission" date="2016-10" db="EMBL/GenBank/DDBJ databases">
        <authorList>
            <person name="de Groot N.N."/>
        </authorList>
    </citation>
    <scope>NUCLEOTIDE SEQUENCE [LARGE SCALE GENOMIC DNA]</scope>
    <source>
        <strain evidence="4 5">DSM 19547</strain>
    </source>
</reference>
<dbReference type="InterPro" id="IPR011006">
    <property type="entry name" value="CheY-like_superfamily"/>
</dbReference>
<gene>
    <name evidence="4" type="ORF">SAMN04488047_11385</name>
</gene>
<feature type="modified residue" description="4-aspartylphosphate" evidence="2">
    <location>
        <position position="76"/>
    </location>
</feature>
<dbReference type="Gene3D" id="3.40.50.2300">
    <property type="match status" value="1"/>
</dbReference>